<reference evidence="2" key="1">
    <citation type="journal article" date="2022" name="Mol. Ecol. Resour.">
        <title>The genomes of chicory, endive, great burdock and yacon provide insights into Asteraceae palaeo-polyploidization history and plant inulin production.</title>
        <authorList>
            <person name="Fan W."/>
            <person name="Wang S."/>
            <person name="Wang H."/>
            <person name="Wang A."/>
            <person name="Jiang F."/>
            <person name="Liu H."/>
            <person name="Zhao H."/>
            <person name="Xu D."/>
            <person name="Zhang Y."/>
        </authorList>
    </citation>
    <scope>NUCLEOTIDE SEQUENCE [LARGE SCALE GENOMIC DNA]</scope>
    <source>
        <strain evidence="2">cv. Niubang</strain>
    </source>
</reference>
<evidence type="ECO:0000313" key="1">
    <source>
        <dbReference type="EMBL" id="KAI3665601.1"/>
    </source>
</evidence>
<proteinExistence type="predicted"/>
<name>A0ACB8XFB5_ARCLA</name>
<dbReference type="EMBL" id="CM042064">
    <property type="protein sequence ID" value="KAI3665601.1"/>
    <property type="molecule type" value="Genomic_DNA"/>
</dbReference>
<gene>
    <name evidence="1" type="ORF">L6452_44230</name>
</gene>
<reference evidence="1 2" key="2">
    <citation type="journal article" date="2022" name="Mol. Ecol. Resour.">
        <title>The genomes of chicory, endive, great burdock and yacon provide insights into Asteraceae paleo-polyploidization history and plant inulin production.</title>
        <authorList>
            <person name="Fan W."/>
            <person name="Wang S."/>
            <person name="Wang H."/>
            <person name="Wang A."/>
            <person name="Jiang F."/>
            <person name="Liu H."/>
            <person name="Zhao H."/>
            <person name="Xu D."/>
            <person name="Zhang Y."/>
        </authorList>
    </citation>
    <scope>NUCLEOTIDE SEQUENCE [LARGE SCALE GENOMIC DNA]</scope>
    <source>
        <strain evidence="2">cv. Niubang</strain>
    </source>
</reference>
<dbReference type="Proteomes" id="UP001055879">
    <property type="component" value="Linkage Group LG18"/>
</dbReference>
<sequence length="548" mass="59701">MASAFLHSRNEPRSSDINKFSNNSKLNFTGLENITSPNPSPNPNPNPNCSHFFIGNTSRDVIWKNREQRPASAPPGVAFNGSSMNSAPVNYRYITFRLGSYTRRELKELKKRLISDLERVRTLRHWMCSTPVPKSNYHPPQMELPTAPEVALKGNERQKSAVGQKRTKPAPAIRDTKKQCGRVKNNVQRSKVVMRKCGQILAKLMKHKHGWVFNTPVDAVALKLYDYHSIITNPMDLGTIKSKLAKNEYESPLAFASDVRLTFQNAMVYNGKGSGVFLMAERLLLLFEDMFNQTPQKTVGDQAKKKQNRSGKVPVLVEKPVSDVGVALETLPVSNVTTTSNQLDPQVAVLKKSVNLGKPKPMAMEMPMVRDVNKRVMTAEEKSELAGSLLNLQLGPEGMDQIMGIIKKGVLGVEHEGDEIELDLGVLDDETLWELHSFIGSCSCKKAATSNMNTNLVSCVQANNCAGSKAVVGEEEGRKKDGGEEDIDIGEDEIAVSNFPCVEIEKDGVNGGSGSSSSCSSSSDSSSSSSGSGSGSGSSSGNSCNEEE</sequence>
<evidence type="ECO:0000313" key="2">
    <source>
        <dbReference type="Proteomes" id="UP001055879"/>
    </source>
</evidence>
<comment type="caution">
    <text evidence="1">The sequence shown here is derived from an EMBL/GenBank/DDBJ whole genome shotgun (WGS) entry which is preliminary data.</text>
</comment>
<keyword evidence="2" id="KW-1185">Reference proteome</keyword>
<protein>
    <submittedName>
        <fullName evidence="1">Uncharacterized protein</fullName>
    </submittedName>
</protein>
<organism evidence="1 2">
    <name type="scientific">Arctium lappa</name>
    <name type="common">Greater burdock</name>
    <name type="synonym">Lappa major</name>
    <dbReference type="NCBI Taxonomy" id="4217"/>
    <lineage>
        <taxon>Eukaryota</taxon>
        <taxon>Viridiplantae</taxon>
        <taxon>Streptophyta</taxon>
        <taxon>Embryophyta</taxon>
        <taxon>Tracheophyta</taxon>
        <taxon>Spermatophyta</taxon>
        <taxon>Magnoliopsida</taxon>
        <taxon>eudicotyledons</taxon>
        <taxon>Gunneridae</taxon>
        <taxon>Pentapetalae</taxon>
        <taxon>asterids</taxon>
        <taxon>campanulids</taxon>
        <taxon>Asterales</taxon>
        <taxon>Asteraceae</taxon>
        <taxon>Carduoideae</taxon>
        <taxon>Cardueae</taxon>
        <taxon>Arctiinae</taxon>
        <taxon>Arctium</taxon>
    </lineage>
</organism>
<accession>A0ACB8XFB5</accession>